<evidence type="ECO:0000259" key="1">
    <source>
        <dbReference type="Pfam" id="PF00035"/>
    </source>
</evidence>
<dbReference type="KEGG" id="amus:LMH87_009431"/>
<proteinExistence type="predicted"/>
<dbReference type="SUPFAM" id="SSF54768">
    <property type="entry name" value="dsRNA-binding domain-like"/>
    <property type="match status" value="1"/>
</dbReference>
<accession>A0A9W8QBB8</accession>
<dbReference type="RefSeq" id="XP_056053571.1">
    <property type="nucleotide sequence ID" value="XM_056196423.1"/>
</dbReference>
<evidence type="ECO:0000313" key="2">
    <source>
        <dbReference type="EMBL" id="KAJ4152913.1"/>
    </source>
</evidence>
<dbReference type="Gene3D" id="3.30.160.20">
    <property type="match status" value="1"/>
</dbReference>
<gene>
    <name evidence="2" type="ORF">LMH87_009431</name>
</gene>
<keyword evidence="3" id="KW-1185">Reference proteome</keyword>
<dbReference type="InterPro" id="IPR014720">
    <property type="entry name" value="dsRBD_dom"/>
</dbReference>
<comment type="caution">
    <text evidence="2">The sequence shown here is derived from an EMBL/GenBank/DDBJ whole genome shotgun (WGS) entry which is preliminary data.</text>
</comment>
<organism evidence="2 3">
    <name type="scientific">Akanthomyces muscarius</name>
    <name type="common">Entomopathogenic fungus</name>
    <name type="synonym">Lecanicillium muscarium</name>
    <dbReference type="NCBI Taxonomy" id="2231603"/>
    <lineage>
        <taxon>Eukaryota</taxon>
        <taxon>Fungi</taxon>
        <taxon>Dikarya</taxon>
        <taxon>Ascomycota</taxon>
        <taxon>Pezizomycotina</taxon>
        <taxon>Sordariomycetes</taxon>
        <taxon>Hypocreomycetidae</taxon>
        <taxon>Hypocreales</taxon>
        <taxon>Cordycipitaceae</taxon>
        <taxon>Akanthomyces</taxon>
    </lineage>
</organism>
<name>A0A9W8QBB8_AKAMU</name>
<dbReference type="Pfam" id="PF00035">
    <property type="entry name" value="dsrm"/>
    <property type="match status" value="1"/>
</dbReference>
<sequence length="158" mass="17466">MDTLGSTAHISPTQLLALSQFVTFVEEPEVLSDNYVSKLQEFVQKRHLDMPQFTMESLNVPVAGKYRPRWRCICSLPWSGEKFPEPGEGAIGLFVNSKEAKQFAAMKAFAHVAGHPTQDVSAASFTSSVTGPSVYVVMTQPADTSQSDMAKIMHWITR</sequence>
<dbReference type="AlphaFoldDB" id="A0A9W8QBB8"/>
<protein>
    <recommendedName>
        <fullName evidence="1">DRBM domain-containing protein</fullName>
    </recommendedName>
</protein>
<feature type="domain" description="DRBM" evidence="1">
    <location>
        <begin position="35"/>
        <end position="110"/>
    </location>
</feature>
<dbReference type="Proteomes" id="UP001144673">
    <property type="component" value="Chromosome 5"/>
</dbReference>
<evidence type="ECO:0000313" key="3">
    <source>
        <dbReference type="Proteomes" id="UP001144673"/>
    </source>
</evidence>
<dbReference type="EMBL" id="JAJHUN010000008">
    <property type="protein sequence ID" value="KAJ4152913.1"/>
    <property type="molecule type" value="Genomic_DNA"/>
</dbReference>
<reference evidence="2" key="1">
    <citation type="journal article" date="2023" name="Access Microbiol">
        <title>De-novo genome assembly for Akanthomyces muscarius, a biocontrol agent of insect agricultural pests.</title>
        <authorList>
            <person name="Erdos Z."/>
            <person name="Studholme D.J."/>
            <person name="Raymond B."/>
            <person name="Sharma M."/>
        </authorList>
    </citation>
    <scope>NUCLEOTIDE SEQUENCE</scope>
    <source>
        <strain evidence="2">Ve6</strain>
    </source>
</reference>
<dbReference type="GeneID" id="80896590"/>